<evidence type="ECO:0000313" key="2">
    <source>
        <dbReference type="EMBL" id="BDR55219.1"/>
    </source>
</evidence>
<keyword evidence="3" id="KW-1185">Reference proteome</keyword>
<evidence type="ECO:0000259" key="1">
    <source>
        <dbReference type="Pfam" id="PF20283"/>
    </source>
</evidence>
<dbReference type="RefSeq" id="WP_317642722.1">
    <property type="nucleotide sequence ID" value="NZ_AP026800.1"/>
</dbReference>
<dbReference type="InterPro" id="IPR046913">
    <property type="entry name" value="ABC-3C_CTD7"/>
</dbReference>
<dbReference type="Pfam" id="PF20283">
    <property type="entry name" value="CTD7"/>
    <property type="match status" value="1"/>
</dbReference>
<organism evidence="2 3">
    <name type="scientific">Bombiscardovia apis</name>
    <dbReference type="NCBI Taxonomy" id="2932182"/>
    <lineage>
        <taxon>Bacteria</taxon>
        <taxon>Bacillati</taxon>
        <taxon>Actinomycetota</taxon>
        <taxon>Actinomycetes</taxon>
        <taxon>Bifidobacteriales</taxon>
        <taxon>Bifidobacteriaceae</taxon>
        <taxon>Bombiscardovia</taxon>
    </lineage>
</organism>
<dbReference type="EMBL" id="AP026800">
    <property type="protein sequence ID" value="BDR55219.1"/>
    <property type="molecule type" value="Genomic_DNA"/>
</dbReference>
<reference evidence="2 3" key="1">
    <citation type="journal article" date="2023" name="Microbiol. Spectr.">
        <title>Symbiosis of Carpenter Bees with Uncharacterized Lactic Acid Bacteria Showing NAD Auxotrophy.</title>
        <authorList>
            <person name="Kawasaki S."/>
            <person name="Ozawa K."/>
            <person name="Mori T."/>
            <person name="Yamamoto A."/>
            <person name="Ito M."/>
            <person name="Ohkuma M."/>
            <person name="Sakamoto M."/>
            <person name="Matsutani M."/>
        </authorList>
    </citation>
    <scope>NUCLEOTIDE SEQUENCE [LARGE SCALE GENOMIC DNA]</scope>
    <source>
        <strain evidence="2 3">KimH</strain>
    </source>
</reference>
<gene>
    <name evidence="2" type="ORF">KIMH_13300</name>
</gene>
<feature type="domain" description="ABC-three component systems C-terminal" evidence="1">
    <location>
        <begin position="270"/>
        <end position="393"/>
    </location>
</feature>
<protein>
    <recommendedName>
        <fullName evidence="1">ABC-three component systems C-terminal domain-containing protein</fullName>
    </recommendedName>
</protein>
<evidence type="ECO:0000313" key="3">
    <source>
        <dbReference type="Proteomes" id="UP001321748"/>
    </source>
</evidence>
<accession>A0ABN6SGU5</accession>
<name>A0ABN6SGU5_9BIFI</name>
<dbReference type="Proteomes" id="UP001321748">
    <property type="component" value="Chromosome"/>
</dbReference>
<proteinExistence type="predicted"/>
<sequence length="393" mass="45162">MPRKTTVPQTVLAFKRQYDYMHYRLIKAVRDESEVKVGLEVYDDVSVEFEKTLELVQIKNQLAQGNKAVTNRSLDFWKTIHNWVDICRSGNLPDDKQIVFSYVVISPHKIDESEVVSAFDRVTPDGEYLDDAIKVIQRLIDSPSNSKSIQFVSLIIENYIEELKQVLKHFKFINIGNDSLEAEIKNQYCWSLIGPDYRGALIKDMSGWIDGYLTPLMNNKEPAKITVNLFRQQLTSTQQRYLKPSFLAAFVDGPSQSEQAAEYAKQDIYLRQLDLIEVDEAEKLEAVNDFLQAKVNLVEWSRAGKITIKAQQEYSESLERIWRQNRLKAKANANSNNLTPQEQGQDLYAQCSKDACLKTLEAVEVPDFLATGSLHKLSNVQQIGWHPDYMNRL</sequence>